<feature type="compositionally biased region" description="Low complexity" evidence="1">
    <location>
        <begin position="534"/>
        <end position="564"/>
    </location>
</feature>
<dbReference type="Proteomes" id="UP000185478">
    <property type="component" value="Chromosome"/>
</dbReference>
<evidence type="ECO:0000256" key="3">
    <source>
        <dbReference type="SAM" id="SignalP"/>
    </source>
</evidence>
<name>A0A1L7CDF0_9CORY</name>
<feature type="signal peptide" evidence="3">
    <location>
        <begin position="1"/>
        <end position="33"/>
    </location>
</feature>
<feature type="compositionally biased region" description="Pro residues" evidence="1">
    <location>
        <begin position="250"/>
        <end position="259"/>
    </location>
</feature>
<dbReference type="AlphaFoldDB" id="A0A1L7CDF0"/>
<proteinExistence type="predicted"/>
<gene>
    <name evidence="4" type="ORF">CAQU_00780</name>
</gene>
<feature type="region of interest" description="Disordered" evidence="1">
    <location>
        <begin position="224"/>
        <end position="587"/>
    </location>
</feature>
<feature type="compositionally biased region" description="Low complexity" evidence="1">
    <location>
        <begin position="629"/>
        <end position="641"/>
    </location>
</feature>
<organism evidence="4 5">
    <name type="scientific">Corynebacterium aquilae DSM 44791</name>
    <dbReference type="NCBI Taxonomy" id="1431546"/>
    <lineage>
        <taxon>Bacteria</taxon>
        <taxon>Bacillati</taxon>
        <taxon>Actinomycetota</taxon>
        <taxon>Actinomycetes</taxon>
        <taxon>Mycobacteriales</taxon>
        <taxon>Corynebacteriaceae</taxon>
        <taxon>Corynebacterium</taxon>
    </lineage>
</organism>
<dbReference type="OrthoDB" id="3732843at2"/>
<evidence type="ECO:0000313" key="4">
    <source>
        <dbReference type="EMBL" id="APT83859.1"/>
    </source>
</evidence>
<evidence type="ECO:0000256" key="2">
    <source>
        <dbReference type="SAM" id="Phobius"/>
    </source>
</evidence>
<feature type="compositionally biased region" description="Low complexity" evidence="1">
    <location>
        <begin position="441"/>
        <end position="471"/>
    </location>
</feature>
<keyword evidence="3" id="KW-0732">Signal</keyword>
<feature type="compositionally biased region" description="Low complexity" evidence="1">
    <location>
        <begin position="224"/>
        <end position="249"/>
    </location>
</feature>
<feature type="compositionally biased region" description="Low complexity" evidence="1">
    <location>
        <begin position="299"/>
        <end position="308"/>
    </location>
</feature>
<evidence type="ECO:0000256" key="1">
    <source>
        <dbReference type="SAM" id="MobiDB-lite"/>
    </source>
</evidence>
<dbReference type="STRING" id="1431546.CAQU_00780"/>
<dbReference type="EMBL" id="CP009245">
    <property type="protein sequence ID" value="APT83859.1"/>
    <property type="molecule type" value="Genomic_DNA"/>
</dbReference>
<keyword evidence="2" id="KW-0812">Transmembrane</keyword>
<feature type="region of interest" description="Disordered" evidence="1">
    <location>
        <begin position="601"/>
        <end position="661"/>
    </location>
</feature>
<reference evidence="4 5" key="1">
    <citation type="submission" date="2014-08" db="EMBL/GenBank/DDBJ databases">
        <title>Complete genome sequence of Corynebacterium aquilae S-613T(T) (=DSM 44791(T)), isolated from the choana of a healthy golden eagle.</title>
        <authorList>
            <person name="Ruckert C."/>
            <person name="Albersmeier A."/>
            <person name="Winkler A."/>
            <person name="Kalinowski J."/>
        </authorList>
    </citation>
    <scope>NUCLEOTIDE SEQUENCE [LARGE SCALE GENOMIC DNA]</scope>
    <source>
        <strain evidence="4 5">S-613</strain>
    </source>
</reference>
<keyword evidence="2" id="KW-0472">Membrane</keyword>
<dbReference type="RefSeq" id="WP_075724374.1">
    <property type="nucleotide sequence ID" value="NZ_CP009245.1"/>
</dbReference>
<feature type="transmembrane region" description="Helical" evidence="2">
    <location>
        <begin position="194"/>
        <end position="215"/>
    </location>
</feature>
<accession>A0A1L7CDF0</accession>
<evidence type="ECO:0000313" key="5">
    <source>
        <dbReference type="Proteomes" id="UP000185478"/>
    </source>
</evidence>
<keyword evidence="2" id="KW-1133">Transmembrane helix</keyword>
<feature type="chain" id="PRO_5012137310" evidence="3">
    <location>
        <begin position="34"/>
        <end position="661"/>
    </location>
</feature>
<protein>
    <submittedName>
        <fullName evidence="4">Uncharacterized protein</fullName>
    </submittedName>
</protein>
<dbReference type="KEGG" id="caqu:CAQU_00780"/>
<keyword evidence="5" id="KW-1185">Reference proteome</keyword>
<sequence length="661" mass="68752">MFGPTTPLARRRIGGMCAAIALSALFGLPTAYAANTQIPAPHIISEDAFGRPAPGGSFALYDQKPTRGVEPIGRYVGIADKNDPSYDPIDPHTEFATDAKVTVGQRYWLKQLNSSATDTALNLQPLEILVKQPGNFVPIVGGEEVYTSCDPRKKNVCDPRLAVKQTPDGIYTVEGSYITVADPRTGEIPRAGGIGVWTVALGAALVIITGLVMTFRQKPATARARTTLSATPATQTPAQVPTQVQAPARPHTPPTPAPTAAPVVANPTVQPAPATAPADIGADTSPNSTPASTPPPAPRTGAPATAEPRLPAQPEATHDAETTAVSPPRTPAPAPAAHAVTSPSPQPAGVQDPQSPAAELSAPQREDLAPVVGFGQDWEEETDLVPDVLPPAFLPDDDAEPYTLATRPAATKPATEVAPATAATAPTTDTSAPTKQDTAKPGHAQPHTPAGHAPAQPAPAAATATRPGHTTKPTNTSADRTDPAATAHSVPLVQRLNLAGKTGQPHVHDIPVPTIDTPPADLVDTMISGRRRTPATTTAQASQAPTAARGATTAQPRPQGPTQRPTRDGQYPETALAKPTKQTKPYFPLHPPLPVFRFELPLATDDNAPTTEPPAAFRHPEKPAVETKAATSTTTPASPWADDPAGLTPWLEQSNQDETTR</sequence>
<feature type="compositionally biased region" description="Low complexity" evidence="1">
    <location>
        <begin position="408"/>
        <end position="434"/>
    </location>
</feature>
<feature type="compositionally biased region" description="Low complexity" evidence="1">
    <location>
        <begin position="260"/>
        <end position="291"/>
    </location>
</feature>
<feature type="compositionally biased region" description="Polar residues" evidence="1">
    <location>
        <begin position="651"/>
        <end position="661"/>
    </location>
</feature>